<organism evidence="4 5">
    <name type="scientific">Chitinophaga skermanii</name>
    <dbReference type="NCBI Taxonomy" id="331697"/>
    <lineage>
        <taxon>Bacteria</taxon>
        <taxon>Pseudomonadati</taxon>
        <taxon>Bacteroidota</taxon>
        <taxon>Chitinophagia</taxon>
        <taxon>Chitinophagales</taxon>
        <taxon>Chitinophagaceae</taxon>
        <taxon>Chitinophaga</taxon>
    </lineage>
</organism>
<feature type="region of interest" description="Disordered" evidence="1">
    <location>
        <begin position="171"/>
        <end position="191"/>
    </location>
</feature>
<proteinExistence type="predicted"/>
<feature type="domain" description="L-Lysine epsilon oxidase N-terminal" evidence="2">
    <location>
        <begin position="13"/>
        <end position="221"/>
    </location>
</feature>
<evidence type="ECO:0008006" key="6">
    <source>
        <dbReference type="Google" id="ProtNLM"/>
    </source>
</evidence>
<evidence type="ECO:0000259" key="2">
    <source>
        <dbReference type="Pfam" id="PF17990"/>
    </source>
</evidence>
<evidence type="ECO:0000256" key="1">
    <source>
        <dbReference type="SAM" id="MobiDB-lite"/>
    </source>
</evidence>
<dbReference type="OrthoDB" id="336698at2"/>
<dbReference type="Pfam" id="PF18417">
    <property type="entry name" value="LodA_C"/>
    <property type="match status" value="1"/>
</dbReference>
<dbReference type="Pfam" id="PF17990">
    <property type="entry name" value="LodA_N"/>
    <property type="match status" value="1"/>
</dbReference>
<dbReference type="InterPro" id="IPR041173">
    <property type="entry name" value="LodA_C"/>
</dbReference>
<name>A0A327R2Y5_9BACT</name>
<evidence type="ECO:0000313" key="4">
    <source>
        <dbReference type="EMBL" id="RAJ08247.1"/>
    </source>
</evidence>
<keyword evidence="5" id="KW-1185">Reference proteome</keyword>
<dbReference type="InterPro" id="IPR033798">
    <property type="entry name" value="LodA-like"/>
</dbReference>
<dbReference type="Proteomes" id="UP000249547">
    <property type="component" value="Unassembled WGS sequence"/>
</dbReference>
<evidence type="ECO:0000313" key="5">
    <source>
        <dbReference type="Proteomes" id="UP000249547"/>
    </source>
</evidence>
<reference evidence="4 5" key="1">
    <citation type="submission" date="2018-06" db="EMBL/GenBank/DDBJ databases">
        <title>Genomic Encyclopedia of Archaeal and Bacterial Type Strains, Phase II (KMG-II): from individual species to whole genera.</title>
        <authorList>
            <person name="Goeker M."/>
        </authorList>
    </citation>
    <scope>NUCLEOTIDE SEQUENCE [LARGE SCALE GENOMIC DNA]</scope>
    <source>
        <strain evidence="4 5">DSM 23857</strain>
    </source>
</reference>
<comment type="caution">
    <text evidence="4">The sequence shown here is derived from an EMBL/GenBank/DDBJ whole genome shotgun (WGS) entry which is preliminary data.</text>
</comment>
<accession>A0A327R2Y5</accession>
<gene>
    <name evidence="4" type="ORF">LX64_00894</name>
</gene>
<protein>
    <recommendedName>
        <fullName evidence="6">L-lysine 6-oxidase</fullName>
    </recommendedName>
</protein>
<dbReference type="CDD" id="cd14731">
    <property type="entry name" value="LodA_like_1"/>
    <property type="match status" value="1"/>
</dbReference>
<dbReference type="AlphaFoldDB" id="A0A327R2Y5"/>
<evidence type="ECO:0000259" key="3">
    <source>
        <dbReference type="Pfam" id="PF18417"/>
    </source>
</evidence>
<dbReference type="EMBL" id="QLLL01000002">
    <property type="protein sequence ID" value="RAJ08247.1"/>
    <property type="molecule type" value="Genomic_DNA"/>
</dbReference>
<feature type="domain" description="L-lysine epsilon oxidase C-terminal" evidence="3">
    <location>
        <begin position="349"/>
        <end position="487"/>
    </location>
</feature>
<dbReference type="RefSeq" id="WP_111596414.1">
    <property type="nucleotide sequence ID" value="NZ_QLLL01000002.1"/>
</dbReference>
<dbReference type="InterPro" id="IPR041168">
    <property type="entry name" value="LodA_N"/>
</dbReference>
<sequence>MATKNAISSVEIYPPLGIARVGNSNEIFFASDVPGVAPSNTNGYKDAKGRIKKQVPRFRIYGLDAQGKVVQELTAGADVTIEWRVNIANRKAGWYQFMNALDLPGNQSIPSEHRNLEEPDRTQLVIEPAPQKISGINQQGVMFNDGKFFGKSVPLGEIRTDEAGRLLVVPADGTSGSKEPGAKPTTFANNDGWHDDVADGTIYATVTIGGTKYDAAPAMVAITPPNYGQGLFAVVTMYDVVEDLFISTGEIKQPTQVEFWKHIYPILERTVQTQWVNHGFFMVFGQNSPSDFTTPEMIDKLKTPAPHNAEFRQRVLDWYRSPSSLSYEPTKAPPFYGDAFGEYEKVHNVDLPLTAAQYARMEKWAQGEFIEGTPRATDFDALSPEEQVKYLIEAPLEECLGGPFHPGIEITWPFRQRIFWDAKPFRLKILPENEAPLDNYGPVLTPAIALGPNGPLDGSGPGSLTRWLGVPWQTDEASCLSGYERTTYLSLPSFWAARVPNQVLSAASWERLTDSNLNLPQRLKHFDYRQDWLRDFGTQYLPKINQMVHEWHLLGISTEMEMPAGSEIEGLPKKLWVEAGRAGSEAEDPSFQQVLYAEHATPPALQTSRMMLADAIGVHPEQLQVRKRRVLARDEM</sequence>